<dbReference type="InterPro" id="IPR047201">
    <property type="entry name" value="ERI-1_3'hExo-like"/>
</dbReference>
<comment type="caution">
    <text evidence="5">The sequence shown here is derived from an EMBL/GenBank/DDBJ whole genome shotgun (WGS) entry which is preliminary data.</text>
</comment>
<keyword evidence="6" id="KW-1185">Reference proteome</keyword>
<dbReference type="InterPro" id="IPR012337">
    <property type="entry name" value="RNaseH-like_sf"/>
</dbReference>
<feature type="domain" description="Exonuclease" evidence="4">
    <location>
        <begin position="3"/>
        <end position="183"/>
    </location>
</feature>
<dbReference type="Proteomes" id="UP000251213">
    <property type="component" value="Unassembled WGS sequence"/>
</dbReference>
<dbReference type="InterPro" id="IPR013520">
    <property type="entry name" value="Ribonucl_H"/>
</dbReference>
<keyword evidence="3 5" id="KW-0269">Exonuclease</keyword>
<dbReference type="AlphaFoldDB" id="A0A364K6C5"/>
<accession>A0A364K6C5</accession>
<dbReference type="GO" id="GO:0000175">
    <property type="term" value="F:3'-5'-RNA exonuclease activity"/>
    <property type="evidence" value="ECO:0007669"/>
    <property type="project" value="InterPro"/>
</dbReference>
<gene>
    <name evidence="5" type="ORF">DL897_07105</name>
</gene>
<dbReference type="OrthoDB" id="159416at2"/>
<evidence type="ECO:0000313" key="6">
    <source>
        <dbReference type="Proteomes" id="UP000251213"/>
    </source>
</evidence>
<evidence type="ECO:0000256" key="2">
    <source>
        <dbReference type="ARBA" id="ARBA00022801"/>
    </source>
</evidence>
<dbReference type="SUPFAM" id="SSF53098">
    <property type="entry name" value="Ribonuclease H-like"/>
    <property type="match status" value="1"/>
</dbReference>
<reference evidence="5 6" key="2">
    <citation type="submission" date="2018-06" db="EMBL/GenBank/DDBJ databases">
        <authorList>
            <person name="Zhirakovskaya E."/>
        </authorList>
    </citation>
    <scope>NUCLEOTIDE SEQUENCE [LARGE SCALE GENOMIC DNA]</scope>
    <source>
        <strain evidence="5 6">FBKL4.011</strain>
    </source>
</reference>
<dbReference type="EMBL" id="QJKK01000003">
    <property type="protein sequence ID" value="RAL25837.1"/>
    <property type="molecule type" value="Genomic_DNA"/>
</dbReference>
<sequence>MNHLLIIDLESTCYERKSEQPPHFISEIIEVGAVILDIERLKIVREYQRFVKPTRFPILSGFCKQLTSISQEQVDQGQDLKTVCKELNQLQNETVSIFCSWGYYDKKQFVHACTSSQVPYPFQSDHFSLKHEHASFYQLRRPLGMKGALMHHDLPLDGTHHRGIDDARNIAKIAIRMIQEGWQVPMSLTQK</sequence>
<name>A0A364K6C5_9BACL</name>
<proteinExistence type="predicted"/>
<evidence type="ECO:0000313" key="5">
    <source>
        <dbReference type="EMBL" id="RAL25837.1"/>
    </source>
</evidence>
<reference evidence="5 6" key="1">
    <citation type="submission" date="2018-06" db="EMBL/GenBank/DDBJ databases">
        <title>Thermoflavimicrobium daqus sp. nov., a thermophilic microbe isolated from Moutai-flavour Daqu.</title>
        <authorList>
            <person name="Wang X."/>
            <person name="Zhou H."/>
        </authorList>
    </citation>
    <scope>NUCLEOTIDE SEQUENCE [LARGE SCALE GENOMIC DNA]</scope>
    <source>
        <strain evidence="5 6">FBKL4.011</strain>
    </source>
</reference>
<dbReference type="CDD" id="cd06133">
    <property type="entry name" value="ERI-1_3'hExo_like"/>
    <property type="match status" value="1"/>
</dbReference>
<dbReference type="RefSeq" id="WP_113658451.1">
    <property type="nucleotide sequence ID" value="NZ_KZ845665.1"/>
</dbReference>
<dbReference type="Pfam" id="PF00929">
    <property type="entry name" value="RNase_T"/>
    <property type="match status" value="1"/>
</dbReference>
<keyword evidence="2" id="KW-0378">Hydrolase</keyword>
<dbReference type="InterPro" id="IPR036397">
    <property type="entry name" value="RNaseH_sf"/>
</dbReference>
<evidence type="ECO:0000256" key="3">
    <source>
        <dbReference type="ARBA" id="ARBA00022839"/>
    </source>
</evidence>
<dbReference type="Gene3D" id="3.30.420.10">
    <property type="entry name" value="Ribonuclease H-like superfamily/Ribonuclease H"/>
    <property type="match status" value="1"/>
</dbReference>
<protein>
    <submittedName>
        <fullName evidence="5">Exonuclease</fullName>
    </submittedName>
</protein>
<evidence type="ECO:0000256" key="1">
    <source>
        <dbReference type="ARBA" id="ARBA00022722"/>
    </source>
</evidence>
<evidence type="ECO:0000259" key="4">
    <source>
        <dbReference type="SMART" id="SM00479"/>
    </source>
</evidence>
<dbReference type="SMART" id="SM00479">
    <property type="entry name" value="EXOIII"/>
    <property type="match status" value="1"/>
</dbReference>
<dbReference type="PANTHER" id="PTHR23044:SF61">
    <property type="entry name" value="3'-5' EXORIBONUCLEASE 1-RELATED"/>
    <property type="match status" value="1"/>
</dbReference>
<organism evidence="5 6">
    <name type="scientific">Thermoflavimicrobium daqui</name>
    <dbReference type="NCBI Taxonomy" id="2137476"/>
    <lineage>
        <taxon>Bacteria</taxon>
        <taxon>Bacillati</taxon>
        <taxon>Bacillota</taxon>
        <taxon>Bacilli</taxon>
        <taxon>Bacillales</taxon>
        <taxon>Thermoactinomycetaceae</taxon>
        <taxon>Thermoflavimicrobium</taxon>
    </lineage>
</organism>
<dbReference type="PANTHER" id="PTHR23044">
    <property type="entry name" value="3'-5' EXONUCLEASE ERI1-RELATED"/>
    <property type="match status" value="1"/>
</dbReference>
<dbReference type="GO" id="GO:0003676">
    <property type="term" value="F:nucleic acid binding"/>
    <property type="evidence" value="ECO:0007669"/>
    <property type="project" value="InterPro"/>
</dbReference>
<keyword evidence="1" id="KW-0540">Nuclease</keyword>
<dbReference type="InterPro" id="IPR051274">
    <property type="entry name" value="3-5_Exoribonuclease"/>
</dbReference>